<dbReference type="KEGG" id="tva:4772809"/>
<name>A2DXV2_TRIV3</name>
<dbReference type="OrthoDB" id="10678335at2759"/>
<dbReference type="VEuPathDB" id="TrichDB:TVAGG3_0683970"/>
<dbReference type="VEuPathDB" id="TrichDB:TVAG_219960"/>
<dbReference type="EMBL" id="DS113265">
    <property type="protein sequence ID" value="EAY14812.1"/>
    <property type="molecule type" value="Genomic_DNA"/>
</dbReference>
<dbReference type="AlphaFoldDB" id="A2DXV2"/>
<evidence type="ECO:0000313" key="1">
    <source>
        <dbReference type="EMBL" id="EAY14812.1"/>
    </source>
</evidence>
<reference evidence="1" key="1">
    <citation type="submission" date="2006-10" db="EMBL/GenBank/DDBJ databases">
        <authorList>
            <person name="Amadeo P."/>
            <person name="Zhao Q."/>
            <person name="Wortman J."/>
            <person name="Fraser-Liggett C."/>
            <person name="Carlton J."/>
        </authorList>
    </citation>
    <scope>NUCLEOTIDE SEQUENCE</scope>
    <source>
        <strain evidence="1">G3</strain>
    </source>
</reference>
<dbReference type="RefSeq" id="XP_001327035.1">
    <property type="nucleotide sequence ID" value="XM_001327000.1"/>
</dbReference>
<keyword evidence="2" id="KW-1185">Reference proteome</keyword>
<sequence>MFPTAFKTPIQTKNNKPAYRATLKLYKGNPSINLSTMLMEFPYPISRIISNNHVFVPGKCSYQFVSPIIANKTHIFGIDVFNRETFIDWTFNHYEFMRSNTSSLNMKIKPIKDVNISYIIMEANTSSFLEAMEVWHQAFPDLYGINPYGKSSIAISPNTTNWNSEMVTKYGGKLLWGSNNKYNKETKNFYEMNPFAIILYNDTNQKYNSKEYDLIKSYGVSYDNNGYYFALESCENYNDYLVVLSDAVREYHIERFKEMNNKYNFSGIAIRNFDTTLMGNICTNGKNYASYKPMGNIDSIIPYALLDGDDNETFNYQWGLLKLLEELHEYSPDGFLVECKNVHPQLAQYVGSVLYRMQNTEQYSAYTYENKIGL</sequence>
<protein>
    <submittedName>
        <fullName evidence="1">Uncharacterized protein</fullName>
    </submittedName>
</protein>
<dbReference type="InParanoid" id="A2DXV2"/>
<reference evidence="1" key="2">
    <citation type="journal article" date="2007" name="Science">
        <title>Draft genome sequence of the sexually transmitted pathogen Trichomonas vaginalis.</title>
        <authorList>
            <person name="Carlton J.M."/>
            <person name="Hirt R.P."/>
            <person name="Silva J.C."/>
            <person name="Delcher A.L."/>
            <person name="Schatz M."/>
            <person name="Zhao Q."/>
            <person name="Wortman J.R."/>
            <person name="Bidwell S.L."/>
            <person name="Alsmark U.C.M."/>
            <person name="Besteiro S."/>
            <person name="Sicheritz-Ponten T."/>
            <person name="Noel C.J."/>
            <person name="Dacks J.B."/>
            <person name="Foster P.G."/>
            <person name="Simillion C."/>
            <person name="Van de Peer Y."/>
            <person name="Miranda-Saavedra D."/>
            <person name="Barton G.J."/>
            <person name="Westrop G.D."/>
            <person name="Mueller S."/>
            <person name="Dessi D."/>
            <person name="Fiori P.L."/>
            <person name="Ren Q."/>
            <person name="Paulsen I."/>
            <person name="Zhang H."/>
            <person name="Bastida-Corcuera F.D."/>
            <person name="Simoes-Barbosa A."/>
            <person name="Brown M.T."/>
            <person name="Hayes R.D."/>
            <person name="Mukherjee M."/>
            <person name="Okumura C.Y."/>
            <person name="Schneider R."/>
            <person name="Smith A.J."/>
            <person name="Vanacova S."/>
            <person name="Villalvazo M."/>
            <person name="Haas B.J."/>
            <person name="Pertea M."/>
            <person name="Feldblyum T.V."/>
            <person name="Utterback T.R."/>
            <person name="Shu C.L."/>
            <person name="Osoegawa K."/>
            <person name="de Jong P.J."/>
            <person name="Hrdy I."/>
            <person name="Horvathova L."/>
            <person name="Zubacova Z."/>
            <person name="Dolezal P."/>
            <person name="Malik S.B."/>
            <person name="Logsdon J.M. Jr."/>
            <person name="Henze K."/>
            <person name="Gupta A."/>
            <person name="Wang C.C."/>
            <person name="Dunne R.L."/>
            <person name="Upcroft J.A."/>
            <person name="Upcroft P."/>
            <person name="White O."/>
            <person name="Salzberg S.L."/>
            <person name="Tang P."/>
            <person name="Chiu C.-H."/>
            <person name="Lee Y.-S."/>
            <person name="Embley T.M."/>
            <person name="Coombs G.H."/>
            <person name="Mottram J.C."/>
            <person name="Tachezy J."/>
            <person name="Fraser-Liggett C.M."/>
            <person name="Johnson P.J."/>
        </authorList>
    </citation>
    <scope>NUCLEOTIDE SEQUENCE [LARGE SCALE GENOMIC DNA]</scope>
    <source>
        <strain evidence="1">G3</strain>
    </source>
</reference>
<evidence type="ECO:0000313" key="2">
    <source>
        <dbReference type="Proteomes" id="UP000001542"/>
    </source>
</evidence>
<gene>
    <name evidence="1" type="ORF">TVAG_219960</name>
</gene>
<organism evidence="1 2">
    <name type="scientific">Trichomonas vaginalis (strain ATCC PRA-98 / G3)</name>
    <dbReference type="NCBI Taxonomy" id="412133"/>
    <lineage>
        <taxon>Eukaryota</taxon>
        <taxon>Metamonada</taxon>
        <taxon>Parabasalia</taxon>
        <taxon>Trichomonadida</taxon>
        <taxon>Trichomonadidae</taxon>
        <taxon>Trichomonas</taxon>
    </lineage>
</organism>
<accession>A2DXV2</accession>
<proteinExistence type="predicted"/>
<dbReference type="Proteomes" id="UP000001542">
    <property type="component" value="Unassembled WGS sequence"/>
</dbReference>